<keyword evidence="3" id="KW-1185">Reference proteome</keyword>
<reference evidence="2 3" key="1">
    <citation type="submission" date="2024-07" db="EMBL/GenBank/DDBJ databases">
        <title>Novosphingobium kalidii RD2P27.</title>
        <authorList>
            <person name="Sun J.-Q."/>
        </authorList>
    </citation>
    <scope>NUCLEOTIDE SEQUENCE [LARGE SCALE GENOMIC DNA]</scope>
    <source>
        <strain evidence="2 3">RD2P27</strain>
    </source>
</reference>
<dbReference type="EMBL" id="JBEWLY010000013">
    <property type="protein sequence ID" value="MET1755531.1"/>
    <property type="molecule type" value="Genomic_DNA"/>
</dbReference>
<dbReference type="InterPro" id="IPR048822">
    <property type="entry name" value="PDDEXK_13"/>
</dbReference>
<name>A0ABV2D0X6_9SPHN</name>
<evidence type="ECO:0000313" key="2">
    <source>
        <dbReference type="EMBL" id="MET1755531.1"/>
    </source>
</evidence>
<dbReference type="Proteomes" id="UP001548713">
    <property type="component" value="Unassembled WGS sequence"/>
</dbReference>
<sequence>MTPEPYHHPELLPLIPDVVLKKHQVREKADTRFRACARLLQAIWREEQELPIGSFKPPRAAKRRIGSLLGTKAAEEGRNFLLPQVAQLARREVLYQEHGALIDRGRLFGNLLSSMPLAFNLFAPLRLNGGLATKVLRNLLPELDCRNVTKILFEHSPGRLHHALTADRTAFDVAIVYERHDGRHGFLGFEVKYSESLHEGPAQGLRQPYDDLADASGLYKDHASALLRLNPLQQLFREHLLAQAGLIRGDWAEANFILVAPRHNHHVQRAAALYSAYLTEPVKGQVCFTTITLEHFIAAISSAGQPEYAFALHDRYTDWTKVDAALEQALARSAQSWTLSTIPAARPNALLALEPR</sequence>
<dbReference type="RefSeq" id="WP_353983983.1">
    <property type="nucleotide sequence ID" value="NZ_JBEWLY010000013.1"/>
</dbReference>
<evidence type="ECO:0000259" key="1">
    <source>
        <dbReference type="Pfam" id="PF20796"/>
    </source>
</evidence>
<evidence type="ECO:0000313" key="3">
    <source>
        <dbReference type="Proteomes" id="UP001548713"/>
    </source>
</evidence>
<gene>
    <name evidence="2" type="ORF">ABVV53_08670</name>
</gene>
<feature type="domain" description="PD-(D/E)XK nuclease-like" evidence="1">
    <location>
        <begin position="29"/>
        <end position="318"/>
    </location>
</feature>
<proteinExistence type="predicted"/>
<organism evidence="2 3">
    <name type="scientific">Novosphingobium kalidii</name>
    <dbReference type="NCBI Taxonomy" id="3230299"/>
    <lineage>
        <taxon>Bacteria</taxon>
        <taxon>Pseudomonadati</taxon>
        <taxon>Pseudomonadota</taxon>
        <taxon>Alphaproteobacteria</taxon>
        <taxon>Sphingomonadales</taxon>
        <taxon>Sphingomonadaceae</taxon>
        <taxon>Novosphingobium</taxon>
    </lineage>
</organism>
<comment type="caution">
    <text evidence="2">The sequence shown here is derived from an EMBL/GenBank/DDBJ whole genome shotgun (WGS) entry which is preliminary data.</text>
</comment>
<protein>
    <recommendedName>
        <fullName evidence="1">PD-(D/E)XK nuclease-like domain-containing protein</fullName>
    </recommendedName>
</protein>
<accession>A0ABV2D0X6</accession>
<dbReference type="Pfam" id="PF20796">
    <property type="entry name" value="PDDEXK_13"/>
    <property type="match status" value="1"/>
</dbReference>